<feature type="compositionally biased region" description="Low complexity" evidence="1">
    <location>
        <begin position="32"/>
        <end position="43"/>
    </location>
</feature>
<organism evidence="3 4">
    <name type="scientific">Porcisia hertigi</name>
    <dbReference type="NCBI Taxonomy" id="2761500"/>
    <lineage>
        <taxon>Eukaryota</taxon>
        <taxon>Discoba</taxon>
        <taxon>Euglenozoa</taxon>
        <taxon>Kinetoplastea</taxon>
        <taxon>Metakinetoplastina</taxon>
        <taxon>Trypanosomatida</taxon>
        <taxon>Trypanosomatidae</taxon>
        <taxon>Leishmaniinae</taxon>
        <taxon>Porcisia</taxon>
    </lineage>
</organism>
<evidence type="ECO:0000313" key="3">
    <source>
        <dbReference type="EMBL" id="KAG5509555.1"/>
    </source>
</evidence>
<dbReference type="GeneID" id="94292287"/>
<feature type="region of interest" description="Disordered" evidence="1">
    <location>
        <begin position="578"/>
        <end position="606"/>
    </location>
</feature>
<name>A0A836LH59_9TRYP</name>
<gene>
    <name evidence="3" type="ORF">JKF63_06260</name>
</gene>
<evidence type="ECO:0000256" key="1">
    <source>
        <dbReference type="SAM" id="MobiDB-lite"/>
    </source>
</evidence>
<evidence type="ECO:0000313" key="4">
    <source>
        <dbReference type="Proteomes" id="UP000674318"/>
    </source>
</evidence>
<reference evidence="3 4" key="1">
    <citation type="submission" date="2021-02" db="EMBL/GenBank/DDBJ databases">
        <title>Porcisia hertigi Genome sequencing and assembly.</title>
        <authorList>
            <person name="Almutairi H."/>
            <person name="Gatherer D."/>
        </authorList>
    </citation>
    <scope>NUCLEOTIDE SEQUENCE [LARGE SCALE GENOMIC DNA]</scope>
    <source>
        <strain evidence="3 4">C119</strain>
    </source>
</reference>
<feature type="compositionally biased region" description="Polar residues" evidence="1">
    <location>
        <begin position="67"/>
        <end position="98"/>
    </location>
</feature>
<keyword evidence="4" id="KW-1185">Reference proteome</keyword>
<feature type="compositionally biased region" description="Low complexity" evidence="1">
    <location>
        <begin position="110"/>
        <end position="124"/>
    </location>
</feature>
<dbReference type="AlphaFoldDB" id="A0A836LH59"/>
<feature type="compositionally biased region" description="Polar residues" evidence="1">
    <location>
        <begin position="823"/>
        <end position="835"/>
    </location>
</feature>
<feature type="compositionally biased region" description="Polar residues" evidence="1">
    <location>
        <begin position="586"/>
        <end position="598"/>
    </location>
</feature>
<feature type="region of interest" description="Disordered" evidence="1">
    <location>
        <begin position="735"/>
        <end position="760"/>
    </location>
</feature>
<dbReference type="RefSeq" id="XP_067758707.1">
    <property type="nucleotide sequence ID" value="XM_067902210.1"/>
</dbReference>
<dbReference type="PANTHER" id="PTHR43830">
    <property type="entry name" value="PROTEIN PSP1"/>
    <property type="match status" value="1"/>
</dbReference>
<dbReference type="PROSITE" id="PS51411">
    <property type="entry name" value="PSP1_C"/>
    <property type="match status" value="1"/>
</dbReference>
<comment type="caution">
    <text evidence="3">The sequence shown here is derived from an EMBL/GenBank/DDBJ whole genome shotgun (WGS) entry which is preliminary data.</text>
</comment>
<feature type="compositionally biased region" description="Polar residues" evidence="1">
    <location>
        <begin position="523"/>
        <end position="536"/>
    </location>
</feature>
<feature type="region of interest" description="Disordered" evidence="1">
    <location>
        <begin position="1"/>
        <end position="124"/>
    </location>
</feature>
<dbReference type="EMBL" id="JAFJZO010000013">
    <property type="protein sequence ID" value="KAG5509555.1"/>
    <property type="molecule type" value="Genomic_DNA"/>
</dbReference>
<dbReference type="PANTHER" id="PTHR43830:SF20">
    <property type="entry name" value="PSP1 C-TERMINAL DOMAIN-CONTAINING PROTEIN"/>
    <property type="match status" value="1"/>
</dbReference>
<dbReference type="Pfam" id="PF04468">
    <property type="entry name" value="PSP1"/>
    <property type="match status" value="1"/>
</dbReference>
<proteinExistence type="predicted"/>
<dbReference type="OrthoDB" id="248372at2759"/>
<feature type="region of interest" description="Disordered" evidence="1">
    <location>
        <begin position="815"/>
        <end position="835"/>
    </location>
</feature>
<sequence>MPSKSANTNGCPPSGGSTYSTRQYTGSNPTGRRAAVPRAQVAQKGTTSAKGNHKVAKVYQKSRATDTRSSAGHPQSEENTVLQRESSSSSTHMLNASSPAFVPPKHLQPQQQQDDTHSAASSSTVTSPLIYTGNTGGGSSASSLPAFTSLLSADRPAAMPSSLSGASAANVDPLATGTSFASSAASGSALSTQLSHQLRGAYARATAAAVAAAAASAAPQVEPTDPYVSVAAANTSVVSKGAAAPPLRPHSEPQPCCALRGTSVAAPPNSNAVYAPSVPVLHPLFIDVATGATSMTPFALLKDQLSGNGDDGSDQLSETLECRATTEAAQELPSTFDPTPSVPLSPLTPALDSREGEVQRVRQAPISANQQSSQRRITAVTAAVLADHDARLAERSKRYAEAGQRLCDSASVTATAAVVLGTHRTFSAEPPIHRDTNDATATAKSTARYQHQVYASMMTTASDVEASAHQTPKRQPLRPSTAIAVTGDNSKVRASVAPSTESGASTAKRFHTYLSNPEDHAEGNQTGSVMGLTGSTRRGPPPCGDDENNEGLCSDTVTPTVTPAKVLAAEGSPFVAAAASSGDASTTRVQRSSLTQKDSGAAHTESDLVELRHRTRVVQQQQHGSNADVQRTVTQFVPQMHTNTTTKAQTHSVATPQRSSIYNAALGETGAAAATPVAFKTPEVERVPSSRPSASKNPASRNITTIIRTPGTSGPHHGGTYTITTKTIISEGSRYHDSAADAGAPAKSSRGSAPRGAQRSLASCLESIAPQREENALSSTDTIYEKVETPATHAPLLPSSSALLSAVAAGAMAVPRSQRRSVKQGSASATTSATPNGTVACVATGGVAASHTPAAHSTSYAVVIEGHMQRRVTAISSIKLKEGVCVLFKEDRGIDMGRIVQCSALDGDEAAGTMATMASATSPLGRKDRPAPVLRLATSEEEYRWLYTDVKEAEATLEPCREAVTRLGLPVRVVAAVYQFNKAKLTVYYESATRVDFRSLLPSLFSRFHCRIWMARLETPEVGAGGFEEGVLSLS</sequence>
<dbReference type="Proteomes" id="UP000674318">
    <property type="component" value="Chromosome 13"/>
</dbReference>
<feature type="compositionally biased region" description="Polar residues" evidence="1">
    <location>
        <begin position="1"/>
        <end position="30"/>
    </location>
</feature>
<feature type="region of interest" description="Disordered" evidence="1">
    <location>
        <begin position="464"/>
        <end position="557"/>
    </location>
</feature>
<dbReference type="InterPro" id="IPR007557">
    <property type="entry name" value="PSP1_C"/>
</dbReference>
<protein>
    <recommendedName>
        <fullName evidence="2">PSP1 C-terminal domain-containing protein</fullName>
    </recommendedName>
</protein>
<dbReference type="KEGG" id="phet:94292287"/>
<accession>A0A836LH59</accession>
<dbReference type="GO" id="GO:0005737">
    <property type="term" value="C:cytoplasm"/>
    <property type="evidence" value="ECO:0007669"/>
    <property type="project" value="TreeGrafter"/>
</dbReference>
<dbReference type="InterPro" id="IPR047767">
    <property type="entry name" value="PSP1-like"/>
</dbReference>
<evidence type="ECO:0000259" key="2">
    <source>
        <dbReference type="PROSITE" id="PS51411"/>
    </source>
</evidence>
<feature type="domain" description="PSP1 C-terminal" evidence="2">
    <location>
        <begin position="931"/>
        <end position="1017"/>
    </location>
</feature>